<keyword evidence="12" id="KW-1185">Reference proteome</keyword>
<evidence type="ECO:0000256" key="6">
    <source>
        <dbReference type="ARBA" id="ARBA00022741"/>
    </source>
</evidence>
<keyword evidence="7" id="KW-0067">ATP-binding</keyword>
<dbReference type="InterPro" id="IPR013563">
    <property type="entry name" value="Oligopep_ABC_C"/>
</dbReference>
<protein>
    <submittedName>
        <fullName evidence="11">ABC transporter</fullName>
    </submittedName>
</protein>
<dbReference type="InterPro" id="IPR003593">
    <property type="entry name" value="AAA+_ATPase"/>
</dbReference>
<dbReference type="FunFam" id="3.40.50.300:FF:002585">
    <property type="entry name" value="Glutathione import ATP-binding protein GsiA"/>
    <property type="match status" value="1"/>
</dbReference>
<dbReference type="Pfam" id="PF00005">
    <property type="entry name" value="ABC_tran"/>
    <property type="match status" value="2"/>
</dbReference>
<comment type="similarity">
    <text evidence="2">Belongs to the ABC transporter superfamily.</text>
</comment>
<dbReference type="Proteomes" id="UP000072660">
    <property type="component" value="Unassembled WGS sequence"/>
</dbReference>
<gene>
    <name evidence="11" type="ORF">AXE65_00720</name>
</gene>
<dbReference type="GO" id="GO:0015833">
    <property type="term" value="P:peptide transport"/>
    <property type="evidence" value="ECO:0007669"/>
    <property type="project" value="InterPro"/>
</dbReference>
<dbReference type="PROSITE" id="PS50893">
    <property type="entry name" value="ABC_TRANSPORTER_2"/>
    <property type="match status" value="2"/>
</dbReference>
<organism evidence="11 12">
    <name type="scientific">Ventosimonas gracilis</name>
    <dbReference type="NCBI Taxonomy" id="1680762"/>
    <lineage>
        <taxon>Bacteria</taxon>
        <taxon>Pseudomonadati</taxon>
        <taxon>Pseudomonadota</taxon>
        <taxon>Gammaproteobacteria</taxon>
        <taxon>Pseudomonadales</taxon>
        <taxon>Ventosimonadaceae</taxon>
        <taxon>Ventosimonas</taxon>
    </lineage>
</organism>
<name>A0A139SW34_9GAMM</name>
<sequence length="540" mass="59858">MSKGLLKIRNLHIEGWYGERWQPLLHAIDLDLARGEVLGVIGESGAGKSTLGLAAMGYTRDGCRISQGSIEFDGIDLRRCPPQALRKLRGRRIAYVAQSAASAFNPAERLIEQHIECAVHNSGVPRDQALSEAHELYRVLKLPEPQSIGRRYPHQLSGGQLQRAMTAMAMACRPDLIIFDEPTTALDVTTQVEVLVAIRDAVAHLGTAALYISHDLAVVAQMAMRIMVLKDGKLVEQAETRQMLSAPQQDYTRSLWAVRNFHSLEKPENIEQPLLALDNISAYYGSLPVLKNISLQLKPGRTLALIGESGSGKSTTARVISGLLLPAKGRLLYQGTPLTADFRMRTREQLRQIQMVYQMPDTALNPKQRIRDILGRPAAFYLGLGGKALHERVCDLLRMIDLEPGDYLQRKPAQLSGGQKQRLCIARALAAEPALMICDEVTSALDQLVAEDILRLLEKLQRELNLSYLLITHDMATVRAIADEIAVMQHGKVVDQGTRETLFKPPHPPYTAKLLAAEPQMNPDWLNTVLAERETDLLPS</sequence>
<accession>A0A139SW34</accession>
<evidence type="ECO:0000256" key="2">
    <source>
        <dbReference type="ARBA" id="ARBA00005417"/>
    </source>
</evidence>
<evidence type="ECO:0000256" key="1">
    <source>
        <dbReference type="ARBA" id="ARBA00004417"/>
    </source>
</evidence>
<dbReference type="InterPro" id="IPR050388">
    <property type="entry name" value="ABC_Ni/Peptide_Import"/>
</dbReference>
<keyword evidence="3" id="KW-0813">Transport</keyword>
<dbReference type="EMBL" id="LSZO01000068">
    <property type="protein sequence ID" value="KXU38793.1"/>
    <property type="molecule type" value="Genomic_DNA"/>
</dbReference>
<comment type="caution">
    <text evidence="11">The sequence shown here is derived from an EMBL/GenBank/DDBJ whole genome shotgun (WGS) entry which is preliminary data.</text>
</comment>
<dbReference type="AlphaFoldDB" id="A0A139SW34"/>
<dbReference type="PROSITE" id="PS00211">
    <property type="entry name" value="ABC_TRANSPORTER_1"/>
    <property type="match status" value="1"/>
</dbReference>
<dbReference type="Gene3D" id="3.40.50.300">
    <property type="entry name" value="P-loop containing nucleotide triphosphate hydrolases"/>
    <property type="match status" value="2"/>
</dbReference>
<keyword evidence="4" id="KW-1003">Cell membrane</keyword>
<evidence type="ECO:0000313" key="12">
    <source>
        <dbReference type="Proteomes" id="UP000072660"/>
    </source>
</evidence>
<evidence type="ECO:0000256" key="4">
    <source>
        <dbReference type="ARBA" id="ARBA00022475"/>
    </source>
</evidence>
<keyword evidence="6" id="KW-0547">Nucleotide-binding</keyword>
<evidence type="ECO:0000256" key="5">
    <source>
        <dbReference type="ARBA" id="ARBA00022519"/>
    </source>
</evidence>
<feature type="domain" description="ABC transporter" evidence="10">
    <location>
        <begin position="6"/>
        <end position="256"/>
    </location>
</feature>
<dbReference type="GO" id="GO:0005524">
    <property type="term" value="F:ATP binding"/>
    <property type="evidence" value="ECO:0007669"/>
    <property type="project" value="UniProtKB-KW"/>
</dbReference>
<evidence type="ECO:0000256" key="7">
    <source>
        <dbReference type="ARBA" id="ARBA00022840"/>
    </source>
</evidence>
<proteinExistence type="inferred from homology"/>
<dbReference type="SMART" id="SM00382">
    <property type="entry name" value="AAA"/>
    <property type="match status" value="2"/>
</dbReference>
<dbReference type="NCBIfam" id="NF007739">
    <property type="entry name" value="PRK10419.1"/>
    <property type="match status" value="2"/>
</dbReference>
<keyword evidence="8" id="KW-1278">Translocase</keyword>
<evidence type="ECO:0000259" key="10">
    <source>
        <dbReference type="PROSITE" id="PS50893"/>
    </source>
</evidence>
<dbReference type="OrthoDB" id="9784450at2"/>
<dbReference type="InterPro" id="IPR027417">
    <property type="entry name" value="P-loop_NTPase"/>
</dbReference>
<dbReference type="Pfam" id="PF08352">
    <property type="entry name" value="oligo_HPY"/>
    <property type="match status" value="1"/>
</dbReference>
<keyword evidence="5" id="KW-0997">Cell inner membrane</keyword>
<comment type="subcellular location">
    <subcellularLocation>
        <location evidence="1">Cell inner membrane</location>
        <topology evidence="1">Peripheral membrane protein</topology>
    </subcellularLocation>
</comment>
<dbReference type="SUPFAM" id="SSF52540">
    <property type="entry name" value="P-loop containing nucleoside triphosphate hydrolases"/>
    <property type="match status" value="2"/>
</dbReference>
<dbReference type="PANTHER" id="PTHR43297:SF14">
    <property type="entry name" value="ATPASE AAA-TYPE CORE DOMAIN-CONTAINING PROTEIN"/>
    <property type="match status" value="1"/>
</dbReference>
<evidence type="ECO:0000256" key="9">
    <source>
        <dbReference type="ARBA" id="ARBA00023136"/>
    </source>
</evidence>
<dbReference type="CDD" id="cd03257">
    <property type="entry name" value="ABC_NikE_OppD_transporters"/>
    <property type="match status" value="2"/>
</dbReference>
<feature type="domain" description="ABC transporter" evidence="10">
    <location>
        <begin position="275"/>
        <end position="515"/>
    </location>
</feature>
<evidence type="ECO:0000256" key="3">
    <source>
        <dbReference type="ARBA" id="ARBA00022448"/>
    </source>
</evidence>
<dbReference type="PANTHER" id="PTHR43297">
    <property type="entry name" value="OLIGOPEPTIDE TRANSPORT ATP-BINDING PROTEIN APPD"/>
    <property type="match status" value="1"/>
</dbReference>
<dbReference type="RefSeq" id="WP_068388391.1">
    <property type="nucleotide sequence ID" value="NZ_LSZO01000068.1"/>
</dbReference>
<keyword evidence="9" id="KW-0472">Membrane</keyword>
<dbReference type="GO" id="GO:0005886">
    <property type="term" value="C:plasma membrane"/>
    <property type="evidence" value="ECO:0007669"/>
    <property type="project" value="UniProtKB-SubCell"/>
</dbReference>
<dbReference type="GO" id="GO:0016887">
    <property type="term" value="F:ATP hydrolysis activity"/>
    <property type="evidence" value="ECO:0007669"/>
    <property type="project" value="InterPro"/>
</dbReference>
<evidence type="ECO:0000256" key="8">
    <source>
        <dbReference type="ARBA" id="ARBA00022967"/>
    </source>
</evidence>
<dbReference type="InterPro" id="IPR017871">
    <property type="entry name" value="ABC_transporter-like_CS"/>
</dbReference>
<reference evidence="11 12" key="1">
    <citation type="submission" date="2016-02" db="EMBL/GenBank/DDBJ databases">
        <authorList>
            <person name="Wen L."/>
            <person name="He K."/>
            <person name="Yang H."/>
        </authorList>
    </citation>
    <scope>NUCLEOTIDE SEQUENCE [LARGE SCALE GENOMIC DNA]</scope>
    <source>
        <strain evidence="11 12">CV58</strain>
    </source>
</reference>
<dbReference type="InterPro" id="IPR003439">
    <property type="entry name" value="ABC_transporter-like_ATP-bd"/>
</dbReference>
<evidence type="ECO:0000313" key="11">
    <source>
        <dbReference type="EMBL" id="KXU38793.1"/>
    </source>
</evidence>